<evidence type="ECO:0000313" key="7">
    <source>
        <dbReference type="EMBL" id="AOT68885.1"/>
    </source>
</evidence>
<dbReference type="Proteomes" id="UP000095743">
    <property type="component" value="Chromosome"/>
</dbReference>
<comment type="function">
    <text evidence="1">General (non sugar-specific) component of the phosphoenolpyruvate-dependent sugar phosphotransferase system (sugar PTS). This major carbohydrate active-transport system catalyzes the phosphorylation of incoming sugar substrates concomitantly with their translocation across the cell membrane. The phosphoryl group from phosphoenolpyruvate (PEP) is transferred to the phosphoryl carrier protein HPr by enzyme I. Phospho-HPr then transfers it to the PTS EIIA domain.</text>
</comment>
<evidence type="ECO:0000256" key="4">
    <source>
        <dbReference type="ARBA" id="ARBA00022490"/>
    </source>
</evidence>
<dbReference type="OrthoDB" id="9809047at2"/>
<dbReference type="Gene3D" id="3.30.1340.10">
    <property type="entry name" value="HPr-like"/>
    <property type="match status" value="1"/>
</dbReference>
<dbReference type="InterPro" id="IPR035895">
    <property type="entry name" value="HPr-like_sf"/>
</dbReference>
<dbReference type="GO" id="GO:0005737">
    <property type="term" value="C:cytoplasm"/>
    <property type="evidence" value="ECO:0007669"/>
    <property type="project" value="UniProtKB-SubCell"/>
</dbReference>
<keyword evidence="8" id="KW-1185">Reference proteome</keyword>
<evidence type="ECO:0000256" key="3">
    <source>
        <dbReference type="ARBA" id="ARBA00020422"/>
    </source>
</evidence>
<gene>
    <name evidence="7" type="ORF">Gferi_04530</name>
</gene>
<sequence>MEKELKILNKQGLHARPASILVKTAAKFQSDIQLLYNGYTGNAKSIMSIMSLGLVQDAVFTLVASGPDEAEAIAAITDLIESKFGEE</sequence>
<evidence type="ECO:0000256" key="5">
    <source>
        <dbReference type="ARBA" id="ARBA00022683"/>
    </source>
</evidence>
<dbReference type="PANTHER" id="PTHR33705:SF2">
    <property type="entry name" value="PHOSPHOCARRIER PROTEIN NPR"/>
    <property type="match status" value="1"/>
</dbReference>
<dbReference type="Pfam" id="PF00381">
    <property type="entry name" value="PTS-HPr"/>
    <property type="match status" value="1"/>
</dbReference>
<name>A0A1D8GD95_9FIRM</name>
<dbReference type="KEGG" id="gfe:Gferi_04530"/>
<dbReference type="PROSITE" id="PS51350">
    <property type="entry name" value="PTS_HPR_DOM"/>
    <property type="match status" value="1"/>
</dbReference>
<feature type="domain" description="HPr" evidence="6">
    <location>
        <begin position="1"/>
        <end position="87"/>
    </location>
</feature>
<dbReference type="PANTHER" id="PTHR33705">
    <property type="entry name" value="PHOSPHOCARRIER PROTEIN HPR"/>
    <property type="match status" value="1"/>
</dbReference>
<dbReference type="PRINTS" id="PR00107">
    <property type="entry name" value="PHOSPHOCPHPR"/>
</dbReference>
<keyword evidence="5" id="KW-0598">Phosphotransferase system</keyword>
<dbReference type="SUPFAM" id="SSF55594">
    <property type="entry name" value="HPr-like"/>
    <property type="match status" value="1"/>
</dbReference>
<dbReference type="NCBIfam" id="TIGR01003">
    <property type="entry name" value="PTS_HPr_family"/>
    <property type="match status" value="1"/>
</dbReference>
<dbReference type="InterPro" id="IPR050399">
    <property type="entry name" value="HPr"/>
</dbReference>
<dbReference type="InterPro" id="IPR000032">
    <property type="entry name" value="HPr-like"/>
</dbReference>
<evidence type="ECO:0000313" key="8">
    <source>
        <dbReference type="Proteomes" id="UP000095743"/>
    </source>
</evidence>
<dbReference type="InterPro" id="IPR001020">
    <property type="entry name" value="PTS_HPr_His_P_site"/>
</dbReference>
<comment type="subcellular location">
    <subcellularLocation>
        <location evidence="2">Cytoplasm</location>
    </subcellularLocation>
</comment>
<evidence type="ECO:0000256" key="1">
    <source>
        <dbReference type="ARBA" id="ARBA00003681"/>
    </source>
</evidence>
<dbReference type="GO" id="GO:0009401">
    <property type="term" value="P:phosphoenolpyruvate-dependent sugar phosphotransferase system"/>
    <property type="evidence" value="ECO:0007669"/>
    <property type="project" value="UniProtKB-KW"/>
</dbReference>
<dbReference type="STRING" id="1424294.Gferi_04530"/>
<evidence type="ECO:0000259" key="6">
    <source>
        <dbReference type="PROSITE" id="PS51350"/>
    </source>
</evidence>
<dbReference type="AlphaFoldDB" id="A0A1D8GD95"/>
<dbReference type="RefSeq" id="WP_069974451.1">
    <property type="nucleotide sequence ID" value="NZ_CP017269.1"/>
</dbReference>
<accession>A0A1D8GD95</accession>
<dbReference type="EMBL" id="CP017269">
    <property type="protein sequence ID" value="AOT68885.1"/>
    <property type="molecule type" value="Genomic_DNA"/>
</dbReference>
<dbReference type="CDD" id="cd00367">
    <property type="entry name" value="PTS-HPr_like"/>
    <property type="match status" value="1"/>
</dbReference>
<protein>
    <recommendedName>
        <fullName evidence="3">Phosphocarrier protein HPr</fullName>
    </recommendedName>
</protein>
<dbReference type="PROSITE" id="PS00369">
    <property type="entry name" value="PTS_HPR_HIS"/>
    <property type="match status" value="1"/>
</dbReference>
<organism evidence="7 8">
    <name type="scientific">Geosporobacter ferrireducens</name>
    <dbReference type="NCBI Taxonomy" id="1424294"/>
    <lineage>
        <taxon>Bacteria</taxon>
        <taxon>Bacillati</taxon>
        <taxon>Bacillota</taxon>
        <taxon>Clostridia</taxon>
        <taxon>Peptostreptococcales</taxon>
        <taxon>Thermotaleaceae</taxon>
        <taxon>Geosporobacter</taxon>
    </lineage>
</organism>
<reference evidence="7 8" key="1">
    <citation type="submission" date="2016-09" db="EMBL/GenBank/DDBJ databases">
        <title>Genomic analysis reveals versatility of anaerobic energy metabolism of Geosporobacter ferrireducens IRF9 of phylum Firmicutes.</title>
        <authorList>
            <person name="Kim S.-J."/>
        </authorList>
    </citation>
    <scope>NUCLEOTIDE SEQUENCE [LARGE SCALE GENOMIC DNA]</scope>
    <source>
        <strain evidence="7 8">IRF9</strain>
    </source>
</reference>
<proteinExistence type="predicted"/>
<keyword evidence="4" id="KW-0963">Cytoplasm</keyword>
<evidence type="ECO:0000256" key="2">
    <source>
        <dbReference type="ARBA" id="ARBA00004496"/>
    </source>
</evidence>